<dbReference type="EMBL" id="BAAATZ010000012">
    <property type="protein sequence ID" value="GAA2726725.1"/>
    <property type="molecule type" value="Genomic_DNA"/>
</dbReference>
<reference evidence="3" key="1">
    <citation type="journal article" date="2019" name="Int. J. Syst. Evol. Microbiol.">
        <title>The Global Catalogue of Microorganisms (GCM) 10K type strain sequencing project: providing services to taxonomists for standard genome sequencing and annotation.</title>
        <authorList>
            <consortium name="The Broad Institute Genomics Platform"/>
            <consortium name="The Broad Institute Genome Sequencing Center for Infectious Disease"/>
            <person name="Wu L."/>
            <person name="Ma J."/>
        </authorList>
    </citation>
    <scope>NUCLEOTIDE SEQUENCE [LARGE SCALE GENOMIC DNA]</scope>
    <source>
        <strain evidence="3">JCM 8201</strain>
    </source>
</reference>
<evidence type="ECO:0000313" key="2">
    <source>
        <dbReference type="EMBL" id="GAA2726725.1"/>
    </source>
</evidence>
<accession>A0ABP6GSE9</accession>
<keyword evidence="1" id="KW-0812">Transmembrane</keyword>
<keyword evidence="1" id="KW-1133">Transmembrane helix</keyword>
<evidence type="ECO:0000256" key="1">
    <source>
        <dbReference type="SAM" id="Phobius"/>
    </source>
</evidence>
<comment type="caution">
    <text evidence="2">The sequence shown here is derived from an EMBL/GenBank/DDBJ whole genome shotgun (WGS) entry which is preliminary data.</text>
</comment>
<name>A0ABP6GSE9_9ACTN</name>
<keyword evidence="3" id="KW-1185">Reference proteome</keyword>
<feature type="transmembrane region" description="Helical" evidence="1">
    <location>
        <begin position="151"/>
        <end position="173"/>
    </location>
</feature>
<organism evidence="2 3">
    <name type="scientific">Actinocorallia aurantiaca</name>
    <dbReference type="NCBI Taxonomy" id="46204"/>
    <lineage>
        <taxon>Bacteria</taxon>
        <taxon>Bacillati</taxon>
        <taxon>Actinomycetota</taxon>
        <taxon>Actinomycetes</taxon>
        <taxon>Streptosporangiales</taxon>
        <taxon>Thermomonosporaceae</taxon>
        <taxon>Actinocorallia</taxon>
    </lineage>
</organism>
<feature type="transmembrane region" description="Helical" evidence="1">
    <location>
        <begin position="224"/>
        <end position="243"/>
    </location>
</feature>
<gene>
    <name evidence="2" type="ORF">GCM10010439_30180</name>
</gene>
<feature type="transmembrane region" description="Helical" evidence="1">
    <location>
        <begin position="118"/>
        <end position="139"/>
    </location>
</feature>
<sequence>MTTINPMPDPDDIERGLAQMEQYIAAHRPAPILPVAAHANTEQNEQPAGGETKRVRELRAQVAEARLLAELQDDDTPLEVDSPKVLKMRRKAAEAAKLHRLSQNPEMRAYKAARARRMFTIVLVASLTLALGWSTAGVQKFAANDVTSDTAAWWLAWLVEPFISLGLLGVVGSRSYLAIQGSPLTGDAEDTAKKIEWTFLGLSLGMNAFPYLPGVADPFDLDRLVIHILGPIVAVASVIYLSIHLKGFNDLDPHRLYAGGTPPPYRENAPVHVASTRLDTAPLVEHARQAIASGRLTPSAGIHKYRAVLLEVRDRIGTDTARAVRNEILSDP</sequence>
<dbReference type="Proteomes" id="UP001501842">
    <property type="component" value="Unassembled WGS sequence"/>
</dbReference>
<protein>
    <recommendedName>
        <fullName evidence="4">Conjugal transfer protein TraI</fullName>
    </recommendedName>
</protein>
<evidence type="ECO:0000313" key="3">
    <source>
        <dbReference type="Proteomes" id="UP001501842"/>
    </source>
</evidence>
<dbReference type="RefSeq" id="WP_344451001.1">
    <property type="nucleotide sequence ID" value="NZ_BAAATZ010000012.1"/>
</dbReference>
<keyword evidence="1" id="KW-0472">Membrane</keyword>
<feature type="transmembrane region" description="Helical" evidence="1">
    <location>
        <begin position="194"/>
        <end position="212"/>
    </location>
</feature>
<proteinExistence type="predicted"/>
<evidence type="ECO:0008006" key="4">
    <source>
        <dbReference type="Google" id="ProtNLM"/>
    </source>
</evidence>